<dbReference type="HAMAP" id="MF_00386">
    <property type="entry name" value="UPF0161_YidD"/>
    <property type="match status" value="1"/>
</dbReference>
<dbReference type="SMART" id="SM01234">
    <property type="entry name" value="Haemolytic"/>
    <property type="match status" value="1"/>
</dbReference>
<dbReference type="NCBIfam" id="TIGR00278">
    <property type="entry name" value="membrane protein insertion efficiency factor YidD"/>
    <property type="match status" value="1"/>
</dbReference>
<dbReference type="RefSeq" id="WP_085011124.1">
    <property type="nucleotide sequence ID" value="NZ_NAAD01000016.1"/>
</dbReference>
<keyword evidence="1" id="KW-0472">Membrane</keyword>
<evidence type="ECO:0000256" key="1">
    <source>
        <dbReference type="HAMAP-Rule" id="MF_00386"/>
    </source>
</evidence>
<dbReference type="EMBL" id="NAAD01000016">
    <property type="protein sequence ID" value="ORJ58255.1"/>
    <property type="molecule type" value="Genomic_DNA"/>
</dbReference>
<reference evidence="2 3" key="1">
    <citation type="submission" date="2017-03" db="EMBL/GenBank/DDBJ databases">
        <title>Genome sequence of Geothermobacter sp. EPR-M, Deep-Sea Iron Reducer.</title>
        <authorList>
            <person name="Tully B."/>
            <person name="Savalia P."/>
            <person name="Abuyen K."/>
            <person name="Baughan C."/>
            <person name="Romero E."/>
            <person name="Ronkowski C."/>
            <person name="Torres B."/>
            <person name="Tremblay J."/>
            <person name="Trujillo A."/>
            <person name="Tyler M."/>
            <person name="Perez-Rodriguez I."/>
            <person name="Amend J."/>
        </authorList>
    </citation>
    <scope>NUCLEOTIDE SEQUENCE [LARGE SCALE GENOMIC DNA]</scope>
    <source>
        <strain evidence="2 3">EPR-M</strain>
    </source>
</reference>
<dbReference type="GO" id="GO:0005886">
    <property type="term" value="C:plasma membrane"/>
    <property type="evidence" value="ECO:0007669"/>
    <property type="project" value="UniProtKB-SubCell"/>
</dbReference>
<dbReference type="AlphaFoldDB" id="A0A1X0XZC6"/>
<dbReference type="PANTHER" id="PTHR33383:SF1">
    <property type="entry name" value="MEMBRANE PROTEIN INSERTION EFFICIENCY FACTOR-RELATED"/>
    <property type="match status" value="1"/>
</dbReference>
<comment type="function">
    <text evidence="1">Could be involved in insertion of integral membrane proteins into the membrane.</text>
</comment>
<sequence length="70" mass="8226">MLGKIFIFIIDFYRKVVSPFKPPVCRFYPSCSCYMRDAVHRYGPFKGVWLGVRRLVKCGPWHPGGYDPLR</sequence>
<dbReference type="PANTHER" id="PTHR33383">
    <property type="entry name" value="MEMBRANE PROTEIN INSERTION EFFICIENCY FACTOR-RELATED"/>
    <property type="match status" value="1"/>
</dbReference>
<protein>
    <recommendedName>
        <fullName evidence="1">Putative membrane protein insertion efficiency factor</fullName>
    </recommendedName>
</protein>
<keyword evidence="3" id="KW-1185">Reference proteome</keyword>
<comment type="subcellular location">
    <subcellularLocation>
        <location evidence="1">Cell membrane</location>
        <topology evidence="1">Peripheral membrane protein</topology>
        <orientation evidence="1">Cytoplasmic side</orientation>
    </subcellularLocation>
</comment>
<comment type="similarity">
    <text evidence="1">Belongs to the UPF0161 family.</text>
</comment>
<dbReference type="InterPro" id="IPR002696">
    <property type="entry name" value="Membr_insert_effic_factor_YidD"/>
</dbReference>
<evidence type="ECO:0000313" key="2">
    <source>
        <dbReference type="EMBL" id="ORJ58255.1"/>
    </source>
</evidence>
<organism evidence="2 3">
    <name type="scientific">Geothermobacter hydrogeniphilus</name>
    <dbReference type="NCBI Taxonomy" id="1969733"/>
    <lineage>
        <taxon>Bacteria</taxon>
        <taxon>Pseudomonadati</taxon>
        <taxon>Thermodesulfobacteriota</taxon>
        <taxon>Desulfuromonadia</taxon>
        <taxon>Desulfuromonadales</taxon>
        <taxon>Geothermobacteraceae</taxon>
        <taxon>Geothermobacter</taxon>
    </lineage>
</organism>
<dbReference type="Proteomes" id="UP000193136">
    <property type="component" value="Unassembled WGS sequence"/>
</dbReference>
<evidence type="ECO:0000313" key="3">
    <source>
        <dbReference type="Proteomes" id="UP000193136"/>
    </source>
</evidence>
<name>A0A1X0XZC6_9BACT</name>
<dbReference type="OrthoDB" id="9801753at2"/>
<keyword evidence="1" id="KW-1003">Cell membrane</keyword>
<dbReference type="STRING" id="1969733.B5V00_12390"/>
<dbReference type="Pfam" id="PF01809">
    <property type="entry name" value="YidD"/>
    <property type="match status" value="1"/>
</dbReference>
<proteinExistence type="inferred from homology"/>
<comment type="caution">
    <text evidence="2">The sequence shown here is derived from an EMBL/GenBank/DDBJ whole genome shotgun (WGS) entry which is preliminary data.</text>
</comment>
<gene>
    <name evidence="2" type="ORF">B5V00_12390</name>
</gene>
<accession>A0A1X0XZC6</accession>